<proteinExistence type="predicted"/>
<keyword evidence="1" id="KW-0489">Methyltransferase</keyword>
<accession>A0ACC0UDF6</accession>
<keyword evidence="1" id="KW-0808">Transferase</keyword>
<reference evidence="1" key="1">
    <citation type="submission" date="2021-03" db="EMBL/GenBank/DDBJ databases">
        <title>Evolutionary priming and transition to the ectomycorrhizal habit in an iconic lineage of mushroom-forming fungi: is preadaptation a requirement?</title>
        <authorList>
            <consortium name="DOE Joint Genome Institute"/>
            <person name="Looney B.P."/>
            <person name="Miyauchi S."/>
            <person name="Morin E."/>
            <person name="Drula E."/>
            <person name="Courty P.E."/>
            <person name="Chicoki N."/>
            <person name="Fauchery L."/>
            <person name="Kohler A."/>
            <person name="Kuo A."/>
            <person name="LaButti K."/>
            <person name="Pangilinan J."/>
            <person name="Lipzen A."/>
            <person name="Riley R."/>
            <person name="Andreopoulos W."/>
            <person name="He G."/>
            <person name="Johnson J."/>
            <person name="Barry K.W."/>
            <person name="Grigoriev I.V."/>
            <person name="Nagy L."/>
            <person name="Hibbett D."/>
            <person name="Henrissat B."/>
            <person name="Matheny P.B."/>
            <person name="Labbe J."/>
            <person name="Martin A.F."/>
        </authorList>
    </citation>
    <scope>NUCLEOTIDE SEQUENCE</scope>
    <source>
        <strain evidence="1">BPL698</strain>
    </source>
</reference>
<dbReference type="EMBL" id="JAGFNK010000059">
    <property type="protein sequence ID" value="KAI9509618.1"/>
    <property type="molecule type" value="Genomic_DNA"/>
</dbReference>
<organism evidence="1 2">
    <name type="scientific">Russula earlei</name>
    <dbReference type="NCBI Taxonomy" id="71964"/>
    <lineage>
        <taxon>Eukaryota</taxon>
        <taxon>Fungi</taxon>
        <taxon>Dikarya</taxon>
        <taxon>Basidiomycota</taxon>
        <taxon>Agaricomycotina</taxon>
        <taxon>Agaricomycetes</taxon>
        <taxon>Russulales</taxon>
        <taxon>Russulaceae</taxon>
        <taxon>Russula</taxon>
    </lineage>
</organism>
<sequence length="275" mass="30897">MVHPNSVHEVAIKGFGCGTNDLYDRARPSYPSEALTYIRQEVTASGPLDIVEIGSGTGIFTRALLTHPDWAIAVGTITAVEPSEGMRTIFNKSVQDERVSCQSGTFGSTGIDDHSADLVVVAQAFHWCLDHDAAAAEFARILKPGGVIVFIWNLEDREAAPWVAQVRDLIEQFEQGTPQFRLDLWRAFFETKTYRNLFRPHKERSWFYSLAGSLDIVIDRSMSKSYLQVQSEDIKALIKTGIAEILHHGDGKQWVDEDKGLFEYPYRTSVVVFQQ</sequence>
<evidence type="ECO:0000313" key="2">
    <source>
        <dbReference type="Proteomes" id="UP001207468"/>
    </source>
</evidence>
<keyword evidence="2" id="KW-1185">Reference proteome</keyword>
<comment type="caution">
    <text evidence="1">The sequence shown here is derived from an EMBL/GenBank/DDBJ whole genome shotgun (WGS) entry which is preliminary data.</text>
</comment>
<gene>
    <name evidence="1" type="ORF">F5148DRAFT_1185932</name>
</gene>
<evidence type="ECO:0000313" key="1">
    <source>
        <dbReference type="EMBL" id="KAI9509618.1"/>
    </source>
</evidence>
<dbReference type="Proteomes" id="UP001207468">
    <property type="component" value="Unassembled WGS sequence"/>
</dbReference>
<protein>
    <submittedName>
        <fullName evidence="1">S-adenosyl-L-methionine-dependent methyltransferase</fullName>
    </submittedName>
</protein>
<name>A0ACC0UDF6_9AGAM</name>